<sequence length="344" mass="38276">MAFMAFMASNKCSLLALLVLSVYVSVTTSRVLNEVSMSDRHNQWMLEHGRAYKDVVEKQRHFEIYKKNIEFIDSFNNGDHKFKLGANKFADLTNEEFRAMYNGFRLSSTDDSKAKSSFKYENFTDVAEFVDWRTKGAVTHVKNQQQCSCCWAFSAVAAMEGAIKLNTGNLISLSEQEVVDCDIYGEDHGCNPSFTDGAFKFIIQNGGLTTETNYPYMATQGTCNMQKTASHAAQINGYEQVPANNEAALLMAVANQPVSVTIEASGSAFRFYSKGVFNGPCGTELDHAVTIVGYGQDSDGTKYWLIKNSWGESWGEDGYIRMERDVEYAQGLCGIAMQASYPTI</sequence>
<protein>
    <submittedName>
        <fullName evidence="1">Fruit bromelain protein</fullName>
        <ecNumber evidence="1">3.4.22.33</ecNumber>
    </submittedName>
</protein>
<dbReference type="EC" id="3.4.22.33" evidence="1"/>
<evidence type="ECO:0000313" key="1">
    <source>
        <dbReference type="EMBL" id="KAH7666092.1"/>
    </source>
</evidence>
<keyword evidence="2" id="KW-1185">Reference proteome</keyword>
<comment type="caution">
    <text evidence="1">The sequence shown here is derived from an EMBL/GenBank/DDBJ whole genome shotgun (WGS) entry which is preliminary data.</text>
</comment>
<dbReference type="Proteomes" id="UP000827976">
    <property type="component" value="Chromosome 13"/>
</dbReference>
<accession>A0ACB7UZ15</accession>
<keyword evidence="1" id="KW-0378">Hydrolase</keyword>
<dbReference type="EMBL" id="CM037023">
    <property type="protein sequence ID" value="KAH7666092.1"/>
    <property type="molecule type" value="Genomic_DNA"/>
</dbReference>
<proteinExistence type="predicted"/>
<evidence type="ECO:0000313" key="2">
    <source>
        <dbReference type="Proteomes" id="UP000827976"/>
    </source>
</evidence>
<gene>
    <name evidence="1" type="ORF">IHE45_13G079200</name>
</gene>
<name>A0ACB7UZ15_DIOAL</name>
<organism evidence="1 2">
    <name type="scientific">Dioscorea alata</name>
    <name type="common">Purple yam</name>
    <dbReference type="NCBI Taxonomy" id="55571"/>
    <lineage>
        <taxon>Eukaryota</taxon>
        <taxon>Viridiplantae</taxon>
        <taxon>Streptophyta</taxon>
        <taxon>Embryophyta</taxon>
        <taxon>Tracheophyta</taxon>
        <taxon>Spermatophyta</taxon>
        <taxon>Magnoliopsida</taxon>
        <taxon>Liliopsida</taxon>
        <taxon>Dioscoreales</taxon>
        <taxon>Dioscoreaceae</taxon>
        <taxon>Dioscorea</taxon>
    </lineage>
</organism>
<reference evidence="2" key="1">
    <citation type="journal article" date="2022" name="Nat. Commun.">
        <title>Chromosome evolution and the genetic basis of agronomically important traits in greater yam.</title>
        <authorList>
            <person name="Bredeson J.V."/>
            <person name="Lyons J.B."/>
            <person name="Oniyinde I.O."/>
            <person name="Okereke N.R."/>
            <person name="Kolade O."/>
            <person name="Nnabue I."/>
            <person name="Nwadili C.O."/>
            <person name="Hribova E."/>
            <person name="Parker M."/>
            <person name="Nwogha J."/>
            <person name="Shu S."/>
            <person name="Carlson J."/>
            <person name="Kariba R."/>
            <person name="Muthemba S."/>
            <person name="Knop K."/>
            <person name="Barton G.J."/>
            <person name="Sherwood A.V."/>
            <person name="Lopez-Montes A."/>
            <person name="Asiedu R."/>
            <person name="Jamnadass R."/>
            <person name="Muchugi A."/>
            <person name="Goodstein D."/>
            <person name="Egesi C.N."/>
            <person name="Featherston J."/>
            <person name="Asfaw A."/>
            <person name="Simpson G.G."/>
            <person name="Dolezel J."/>
            <person name="Hendre P.S."/>
            <person name="Van Deynze A."/>
            <person name="Kumar P.L."/>
            <person name="Obidiegwu J.E."/>
            <person name="Bhattacharjee R."/>
            <person name="Rokhsar D.S."/>
        </authorList>
    </citation>
    <scope>NUCLEOTIDE SEQUENCE [LARGE SCALE GENOMIC DNA]</scope>
    <source>
        <strain evidence="2">cv. TDa95/00328</strain>
    </source>
</reference>